<feature type="transmembrane region" description="Helical" evidence="1">
    <location>
        <begin position="121"/>
        <end position="138"/>
    </location>
</feature>
<keyword evidence="1" id="KW-1133">Transmembrane helix</keyword>
<keyword evidence="1" id="KW-0472">Membrane</keyword>
<keyword evidence="3" id="KW-1185">Reference proteome</keyword>
<organism evidence="2 3">
    <name type="scientific">Streptacidiphilus cavernicola</name>
    <dbReference type="NCBI Taxonomy" id="3342716"/>
    <lineage>
        <taxon>Bacteria</taxon>
        <taxon>Bacillati</taxon>
        <taxon>Actinomycetota</taxon>
        <taxon>Actinomycetes</taxon>
        <taxon>Kitasatosporales</taxon>
        <taxon>Streptomycetaceae</taxon>
        <taxon>Streptacidiphilus</taxon>
    </lineage>
</organism>
<comment type="caution">
    <text evidence="2">The sequence shown here is derived from an EMBL/GenBank/DDBJ whole genome shotgun (WGS) entry which is preliminary data.</text>
</comment>
<evidence type="ECO:0000256" key="1">
    <source>
        <dbReference type="SAM" id="Phobius"/>
    </source>
</evidence>
<feature type="transmembrane region" description="Helical" evidence="1">
    <location>
        <begin position="144"/>
        <end position="166"/>
    </location>
</feature>
<reference evidence="2 3" key="1">
    <citation type="submission" date="2024-09" db="EMBL/GenBank/DDBJ databases">
        <authorList>
            <person name="Lee S.D."/>
        </authorList>
    </citation>
    <scope>NUCLEOTIDE SEQUENCE [LARGE SCALE GENOMIC DNA]</scope>
    <source>
        <strain evidence="2 3">N1-5</strain>
    </source>
</reference>
<accession>A0ABV6UVS1</accession>
<dbReference type="RefSeq" id="WP_030261482.1">
    <property type="nucleotide sequence ID" value="NZ_JBHEZZ010000022.1"/>
</dbReference>
<keyword evidence="1" id="KW-0812">Transmembrane</keyword>
<evidence type="ECO:0000313" key="3">
    <source>
        <dbReference type="Proteomes" id="UP001592528"/>
    </source>
</evidence>
<feature type="transmembrane region" description="Helical" evidence="1">
    <location>
        <begin position="12"/>
        <end position="35"/>
    </location>
</feature>
<name>A0ABV6UVS1_9ACTN</name>
<protein>
    <recommendedName>
        <fullName evidence="4">Modulator of FtsH protease</fullName>
    </recommendedName>
</protein>
<dbReference type="EMBL" id="JBHEZZ010000022">
    <property type="protein sequence ID" value="MFC1405569.1"/>
    <property type="molecule type" value="Genomic_DNA"/>
</dbReference>
<dbReference type="Proteomes" id="UP001592528">
    <property type="component" value="Unassembled WGS sequence"/>
</dbReference>
<sequence length="170" mass="17386">MADLGVGDWGNFSLVVGGASAALTGLLFVAVSFNAPRIAEHPALRASAGQTLVLFVLPLLSSILLMVPGQPSWVLGLELTVLAAAAGTVLIVVGRDKAAGADRADHSATARFLRLLDHSSPNLLTVLFLLTGGATVLAGHGGGLYWLVPSAVVALVGGVINAWLFLTRLT</sequence>
<feature type="transmembrane region" description="Helical" evidence="1">
    <location>
        <begin position="73"/>
        <end position="93"/>
    </location>
</feature>
<gene>
    <name evidence="2" type="ORF">ACEZDJ_30205</name>
</gene>
<evidence type="ECO:0008006" key="4">
    <source>
        <dbReference type="Google" id="ProtNLM"/>
    </source>
</evidence>
<feature type="transmembrane region" description="Helical" evidence="1">
    <location>
        <begin position="47"/>
        <end position="67"/>
    </location>
</feature>
<evidence type="ECO:0000313" key="2">
    <source>
        <dbReference type="EMBL" id="MFC1405569.1"/>
    </source>
</evidence>
<proteinExistence type="predicted"/>